<dbReference type="Proteomes" id="UP000814140">
    <property type="component" value="Unassembled WGS sequence"/>
</dbReference>
<reference evidence="1" key="2">
    <citation type="journal article" date="2022" name="New Phytol.">
        <title>Evolutionary transition to the ectomycorrhizal habit in the genomes of a hyperdiverse lineage of mushroom-forming fungi.</title>
        <authorList>
            <person name="Looney B."/>
            <person name="Miyauchi S."/>
            <person name="Morin E."/>
            <person name="Drula E."/>
            <person name="Courty P.E."/>
            <person name="Kohler A."/>
            <person name="Kuo A."/>
            <person name="LaButti K."/>
            <person name="Pangilinan J."/>
            <person name="Lipzen A."/>
            <person name="Riley R."/>
            <person name="Andreopoulos W."/>
            <person name="He G."/>
            <person name="Johnson J."/>
            <person name="Nolan M."/>
            <person name="Tritt A."/>
            <person name="Barry K.W."/>
            <person name="Grigoriev I.V."/>
            <person name="Nagy L.G."/>
            <person name="Hibbett D."/>
            <person name="Henrissat B."/>
            <person name="Matheny P.B."/>
            <person name="Labbe J."/>
            <person name="Martin F.M."/>
        </authorList>
    </citation>
    <scope>NUCLEOTIDE SEQUENCE</scope>
    <source>
        <strain evidence="1">HHB10654</strain>
    </source>
</reference>
<organism evidence="1 2">
    <name type="scientific">Artomyces pyxidatus</name>
    <dbReference type="NCBI Taxonomy" id="48021"/>
    <lineage>
        <taxon>Eukaryota</taxon>
        <taxon>Fungi</taxon>
        <taxon>Dikarya</taxon>
        <taxon>Basidiomycota</taxon>
        <taxon>Agaricomycotina</taxon>
        <taxon>Agaricomycetes</taxon>
        <taxon>Russulales</taxon>
        <taxon>Auriscalpiaceae</taxon>
        <taxon>Artomyces</taxon>
    </lineage>
</organism>
<dbReference type="EMBL" id="MU277187">
    <property type="protein sequence ID" value="KAI0068964.1"/>
    <property type="molecule type" value="Genomic_DNA"/>
</dbReference>
<keyword evidence="2" id="KW-1185">Reference proteome</keyword>
<protein>
    <submittedName>
        <fullName evidence="1">Uncharacterized protein</fullName>
    </submittedName>
</protein>
<comment type="caution">
    <text evidence="1">The sequence shown here is derived from an EMBL/GenBank/DDBJ whole genome shotgun (WGS) entry which is preliminary data.</text>
</comment>
<gene>
    <name evidence="1" type="ORF">BV25DRAFT_1910692</name>
</gene>
<reference evidence="1" key="1">
    <citation type="submission" date="2021-03" db="EMBL/GenBank/DDBJ databases">
        <authorList>
            <consortium name="DOE Joint Genome Institute"/>
            <person name="Ahrendt S."/>
            <person name="Looney B.P."/>
            <person name="Miyauchi S."/>
            <person name="Morin E."/>
            <person name="Drula E."/>
            <person name="Courty P.E."/>
            <person name="Chicoki N."/>
            <person name="Fauchery L."/>
            <person name="Kohler A."/>
            <person name="Kuo A."/>
            <person name="Labutti K."/>
            <person name="Pangilinan J."/>
            <person name="Lipzen A."/>
            <person name="Riley R."/>
            <person name="Andreopoulos W."/>
            <person name="He G."/>
            <person name="Johnson J."/>
            <person name="Barry K.W."/>
            <person name="Grigoriev I.V."/>
            <person name="Nagy L."/>
            <person name="Hibbett D."/>
            <person name="Henrissat B."/>
            <person name="Matheny P.B."/>
            <person name="Labbe J."/>
            <person name="Martin F."/>
        </authorList>
    </citation>
    <scope>NUCLEOTIDE SEQUENCE</scope>
    <source>
        <strain evidence="1">HHB10654</strain>
    </source>
</reference>
<accession>A0ACB8TKI9</accession>
<evidence type="ECO:0000313" key="2">
    <source>
        <dbReference type="Proteomes" id="UP000814140"/>
    </source>
</evidence>
<proteinExistence type="predicted"/>
<sequence>MSNTGVTTSSLTVIPTSISTSKNEGTIARTPFDDPGADIVIRSCDKTCFRVFMAVLRLASPIFADMLSIPQPVDASSGAGETYDGLPVVDVSEDARTLYYLLQWCYPMTSPTVTQMSDLRLLLLTSRKYAMDMFREDLQSHLRLAISSDPVGAYVAAVSNGLEDLATQAAVRSLQLSLTDFHSPELRHIPAEDYNVLVQYHVACGIAASDLTSKRFWFAPIPDILQTSPACNECFILDPRPSSVTWYAPRVLWAYLQRVGPTLMRQPDGDAILTNEFLPDLHGQGRCPGCGKDRTLPLNDFGKLLSTAVGLAVEKVPKPVLKF</sequence>
<evidence type="ECO:0000313" key="1">
    <source>
        <dbReference type="EMBL" id="KAI0068964.1"/>
    </source>
</evidence>
<name>A0ACB8TKI9_9AGAM</name>